<dbReference type="GO" id="GO:0016020">
    <property type="term" value="C:membrane"/>
    <property type="evidence" value="ECO:0007669"/>
    <property type="project" value="TreeGrafter"/>
</dbReference>
<dbReference type="Pfam" id="PF20426">
    <property type="entry name" value="NBCH_WD40"/>
    <property type="match status" value="1"/>
</dbReference>
<dbReference type="InterPro" id="IPR001680">
    <property type="entry name" value="WD40_rpt"/>
</dbReference>
<feature type="region of interest" description="Disordered" evidence="4">
    <location>
        <begin position="998"/>
        <end position="1036"/>
    </location>
</feature>
<dbReference type="InterPro" id="IPR013320">
    <property type="entry name" value="ConA-like_dom_sf"/>
</dbReference>
<dbReference type="GO" id="GO:0008104">
    <property type="term" value="P:intracellular protein localization"/>
    <property type="evidence" value="ECO:0007669"/>
    <property type="project" value="TreeGrafter"/>
</dbReference>
<organism evidence="7 8">
    <name type="scientific">Sander lucioperca</name>
    <name type="common">Pike-perch</name>
    <name type="synonym">Perca lucioperca</name>
    <dbReference type="NCBI Taxonomy" id="283035"/>
    <lineage>
        <taxon>Eukaryota</taxon>
        <taxon>Metazoa</taxon>
        <taxon>Chordata</taxon>
        <taxon>Craniata</taxon>
        <taxon>Vertebrata</taxon>
        <taxon>Euteleostomi</taxon>
        <taxon>Actinopterygii</taxon>
        <taxon>Neopterygii</taxon>
        <taxon>Teleostei</taxon>
        <taxon>Neoteleostei</taxon>
        <taxon>Acanthomorphata</taxon>
        <taxon>Eupercaria</taxon>
        <taxon>Perciformes</taxon>
        <taxon>Percoidei</taxon>
        <taxon>Percidae</taxon>
        <taxon>Luciopercinae</taxon>
        <taxon>Sander</taxon>
    </lineage>
</organism>
<feature type="compositionally biased region" description="Pro residues" evidence="4">
    <location>
        <begin position="521"/>
        <end position="533"/>
    </location>
</feature>
<name>A0A8D0AX06_SANLU</name>
<keyword evidence="2" id="KW-0677">Repeat</keyword>
<evidence type="ECO:0000313" key="8">
    <source>
        <dbReference type="Proteomes" id="UP000694568"/>
    </source>
</evidence>
<dbReference type="InterPro" id="IPR011993">
    <property type="entry name" value="PH-like_dom_sf"/>
</dbReference>
<evidence type="ECO:0000256" key="3">
    <source>
        <dbReference type="PROSITE-ProRule" id="PRU00221"/>
    </source>
</evidence>
<keyword evidence="8" id="KW-1185">Reference proteome</keyword>
<dbReference type="InterPro" id="IPR015943">
    <property type="entry name" value="WD40/YVTN_repeat-like_dom_sf"/>
</dbReference>
<feature type="region of interest" description="Disordered" evidence="4">
    <location>
        <begin position="518"/>
        <end position="542"/>
    </location>
</feature>
<evidence type="ECO:0000256" key="4">
    <source>
        <dbReference type="SAM" id="MobiDB-lite"/>
    </source>
</evidence>
<dbReference type="PROSITE" id="PS50197">
    <property type="entry name" value="BEACH"/>
    <property type="match status" value="1"/>
</dbReference>
<dbReference type="SUPFAM" id="SSF50978">
    <property type="entry name" value="WD40 repeat-like"/>
    <property type="match status" value="1"/>
</dbReference>
<keyword evidence="1 3" id="KW-0853">WD repeat</keyword>
<dbReference type="InterPro" id="IPR046851">
    <property type="entry name" value="NBCH_WD40"/>
</dbReference>
<evidence type="ECO:0000259" key="6">
    <source>
        <dbReference type="PROSITE" id="PS51783"/>
    </source>
</evidence>
<dbReference type="PANTHER" id="PTHR13743">
    <property type="entry name" value="BEIGE/BEACH-RELATED"/>
    <property type="match status" value="1"/>
</dbReference>
<dbReference type="Ensembl" id="ENSSLUT00000062126.1">
    <property type="protein sequence ID" value="ENSSLUP00000060423.1"/>
    <property type="gene ID" value="ENSSLUG00000025715.1"/>
</dbReference>
<dbReference type="InterPro" id="IPR000409">
    <property type="entry name" value="BEACH_dom"/>
</dbReference>
<protein>
    <submittedName>
        <fullName evidence="7">Neurobeachin like 1</fullName>
    </submittedName>
</protein>
<dbReference type="Gene3D" id="2.30.29.30">
    <property type="entry name" value="Pleckstrin-homology domain (PH domain)/Phosphotyrosine-binding domain (PTB)"/>
    <property type="match status" value="1"/>
</dbReference>
<evidence type="ECO:0000313" key="7">
    <source>
        <dbReference type="Ensembl" id="ENSSLUP00000060423.1"/>
    </source>
</evidence>
<dbReference type="InterPro" id="IPR023362">
    <property type="entry name" value="PH-BEACH_dom"/>
</dbReference>
<dbReference type="CDD" id="cd01201">
    <property type="entry name" value="PH_BEACH"/>
    <property type="match status" value="1"/>
</dbReference>
<dbReference type="GO" id="GO:0005829">
    <property type="term" value="C:cytosol"/>
    <property type="evidence" value="ECO:0007669"/>
    <property type="project" value="TreeGrafter"/>
</dbReference>
<dbReference type="CDD" id="cd06071">
    <property type="entry name" value="Beach"/>
    <property type="match status" value="1"/>
</dbReference>
<dbReference type="PROSITE" id="PS50082">
    <property type="entry name" value="WD_REPEATS_2"/>
    <property type="match status" value="1"/>
</dbReference>
<dbReference type="Gene3D" id="1.10.1540.10">
    <property type="entry name" value="BEACH domain"/>
    <property type="match status" value="1"/>
</dbReference>
<dbReference type="PROSITE" id="PS51783">
    <property type="entry name" value="PH_BEACH"/>
    <property type="match status" value="1"/>
</dbReference>
<dbReference type="Gene3D" id="2.130.10.10">
    <property type="entry name" value="YVTN repeat-like/Quinoprotein amine dehydrogenase"/>
    <property type="match status" value="1"/>
</dbReference>
<reference evidence="7" key="1">
    <citation type="submission" date="2025-08" db="UniProtKB">
        <authorList>
            <consortium name="Ensembl"/>
        </authorList>
    </citation>
    <scope>IDENTIFICATION</scope>
</reference>
<dbReference type="InterPro" id="IPR036322">
    <property type="entry name" value="WD40_repeat_dom_sf"/>
</dbReference>
<accession>A0A8D0AX06</accession>
<dbReference type="SUPFAM" id="SSF81837">
    <property type="entry name" value="BEACH domain"/>
    <property type="match status" value="1"/>
</dbReference>
<reference evidence="7" key="2">
    <citation type="submission" date="2025-09" db="UniProtKB">
        <authorList>
            <consortium name="Ensembl"/>
        </authorList>
    </citation>
    <scope>IDENTIFICATION</scope>
</reference>
<dbReference type="InterPro" id="IPR050865">
    <property type="entry name" value="BEACH_Domain"/>
</dbReference>
<gene>
    <name evidence="7" type="primary">nbeal1</name>
</gene>
<dbReference type="Proteomes" id="UP000694568">
    <property type="component" value="Unplaced"/>
</dbReference>
<dbReference type="SMART" id="SM00320">
    <property type="entry name" value="WD40"/>
    <property type="match status" value="3"/>
</dbReference>
<dbReference type="Pfam" id="PF20425">
    <property type="entry name" value="Neurobeachin"/>
    <property type="match status" value="1"/>
</dbReference>
<dbReference type="Pfam" id="PF16057">
    <property type="entry name" value="DUF4800"/>
    <property type="match status" value="1"/>
</dbReference>
<feature type="domain" description="BEACH-type PH" evidence="6">
    <location>
        <begin position="1508"/>
        <end position="1610"/>
    </location>
</feature>
<dbReference type="PANTHER" id="PTHR13743:SF115">
    <property type="entry name" value="NEUROBEACHIN-LIKE PROTEIN 1"/>
    <property type="match status" value="1"/>
</dbReference>
<dbReference type="InterPro" id="IPR016024">
    <property type="entry name" value="ARM-type_fold"/>
</dbReference>
<dbReference type="InterPro" id="IPR046852">
    <property type="entry name" value="Neurobeachin_a-sol"/>
</dbReference>
<proteinExistence type="predicted"/>
<feature type="domain" description="BEACH" evidence="5">
    <location>
        <begin position="1621"/>
        <end position="1913"/>
    </location>
</feature>
<feature type="repeat" description="WD" evidence="3">
    <location>
        <begin position="2101"/>
        <end position="2142"/>
    </location>
</feature>
<dbReference type="Pfam" id="PF14844">
    <property type="entry name" value="PH_BEACH"/>
    <property type="match status" value="1"/>
</dbReference>
<dbReference type="GO" id="GO:0019901">
    <property type="term" value="F:protein kinase binding"/>
    <property type="evidence" value="ECO:0007669"/>
    <property type="project" value="TreeGrafter"/>
</dbReference>
<dbReference type="Pfam" id="PF15787">
    <property type="entry name" value="DUF4704"/>
    <property type="match status" value="1"/>
</dbReference>
<dbReference type="Pfam" id="PF02138">
    <property type="entry name" value="Beach"/>
    <property type="match status" value="1"/>
</dbReference>
<evidence type="ECO:0000259" key="5">
    <source>
        <dbReference type="PROSITE" id="PS50197"/>
    </source>
</evidence>
<dbReference type="FunFam" id="1.10.1540.10:FF:000001">
    <property type="entry name" value="neurobeachin isoform X1"/>
    <property type="match status" value="1"/>
</dbReference>
<sequence>LWQRNALFAISPATMEVLMRVLADCSMGSCSSDEGEDWDSEAPDRKALLTLGCLREVVQRLLSSSSDQRQVEIASVLESYFKLLNSDPAAVVASQQQQQQAKGRVPTLDTIRDMFLCSDRPVLQAIFLNSNCFEHLTRLLQNSKVTVQLFLSKYNLRIQLSYECKWLDVVFQGRLDLLAVATIKALTTVMHKSPAAKEVFKERIGYNHLYEVLTSLGQPSRHLLKELMNMAVEGEHTSVGLLGISNVEPLLLLVQWLPELDSSEQQLFTADWLRRLSCLNRQTRATCVNAAMVMQALAGLERHQRLHRACAESLLGLVGSLGSQSLSARELLGLLLLLRPLESTQAHPYVGPALRALLAMVRKQGLESAMQYFDLSPSMAGIVVPTVQRWPGSAFSFLAWLSLDQDQLGPLSKDKRKQLYSFFTPGGTGFEAFISSAGVLVVAVCTKKEYVTVMLPDYCFCDSLWHSIGVVHVPGKRPFGQSLVYIYVDGQQKLSAPLKYPNMTEPFISCCIGSAGHRTTTPPPSQIPDPPFSSPITPSTRSSLGTILSPQTWGGLLGGKPESVTKLISAGTQDSEWGSPTSLQGQLGCVMVFHEPLQPNHIKAICIAGPNCISPFKAQESELGDLSTKLLLHYSPKACRNPICLDLSPNMLHGRLTGNKVVNWDIKDMINCVGGLPVLFPILEQLTLITPDQQASDPAAGSDFITPDVTTPADGDWVILPSNRASEARLEKNLVATFLLVLKHFLQRHPINQENLLHSHCVSTLGALLQKVSGHVDVSVLVAVQLLIEQVTYEKNQALLQQLHTHLLFNFNIWNKGDFPLRIGHIQYMSTVIKDNRKQFRKKYGVQFLLDTIRLYYGNKEGDLSEDDIRTIRASLCGLIKYYISKGMSQEEIHSILGYMAAIGDEEQVRGSGQMLYYLPLERRARAGSAGRLDRLEDDRLSIGDTRSVDSLENGDVISLLDTPSSSASTEPQLHVKPWVVGKSGGLMLDLSHLQAYEGGESGSQTPGSMPSTPSPLETSKPFPGSTGDRDATSSLNEDSFLFSDNISLGESFNNTERAEEELCTTLLEIVLCVMWRGVEGSDDSAWLERGQVFSALTKLATANELLLPVDQIKLRSALLMERMLEWAVSDNRQASVATLPQHTENAVRLLHMVQDFLQAEGLVNPALWTEKVLEETVTLMDSLMVWYSAGTQWFQLSQVGLRLLLGFMAQEDPKVCAMATAKLNGILQTKEVSSQDEACYLLGKVESILRRSIQEQTETYSFLVPLLRTLLSKVHRLLYMELHLPQLPDNNGSPSFFEDFQLYCNSPEWRVYLDKYIIPYMKQYEIETFSQGHETMALYWKECYEAFMVSLHKRERERGESKIRFQEQFVEPFSRRGRQENLRYNSMLKQQHSQNSATLRQWKAARRGLVCERGPWADRQQDEMHWRVSSAENFSRMRLKLVRNYNFNPHREASALRDNLGKTPLPLCGLFSAVKQVKVSDLEDDILELPEDDPAAANNQVEAEEAGQKEKLVLWEDCELVTVVDVVPGRLELTTQHIYFYDSSQEKEEGVGHDFKWPLSQIREVHLRRYNLRRSALEIFLIDQTNYFLNFKKEFSYQQVRNKVYSRMLLLRSLSLYGTRSPQELLKASGLTQKWVNREISNFDYLMQLNTIAGRTYNNLAQYPVFPWILADYTSEELDLCDPRVFRDLSKPVAVLNERNAKAVREKYESFEDPTGTIDRFHYGTHYSNAAGVMHYLIRVEPFTSLHIQLQSGRFDCADRQFHSIPATWQTLMDNPNDVKELIPEFFYFPEFLENQNGFDLGRLQISKERVNDVVLPKWAKSPEDFIYKHRKALESEYVSAHLHEWIDLIFGYKQRGPAAVEALNVFYYCTYEGAVDLDAITDEKERKAVEGMISNFGQTPCQLLKEPHPVRLSQEEVEKRKALLDSCPLSMFEHLSDLKSFFVEGISDNVPLVKAVVPKNQSHSFITQGSPDTMVRLVRTAWLGPMGWLPYNKNISNYFTFIKDPTVSNAKTQRFLSGPFAPGMEVTAGLFVVSHDGKLVTSLVKGKTLCNLWKIYDFLLSLCQTTRYILSLSVSVGFVCFVVQGGAPVGLCPKPVQVLYGHTDEVVSVSISTELDMAVSGSRDGTVIIHTVRRGQYMRCLRPPCDSSLPLSILHLAVSWEVQILLNADEVIHRCFIFSTQDKNALHLYSVNGKHLCSEPLKEQVTDMCVSGEYVVIGSEQGYLSIRDLYSLSLCTEPMAMRVPVRCVSVTKEQSHVLVGLQDGKLIIVGVGKPAEMRSGQITRKLWGSSKRLTQISSGETVYNTQHDDN</sequence>
<evidence type="ECO:0000256" key="2">
    <source>
        <dbReference type="ARBA" id="ARBA00022737"/>
    </source>
</evidence>
<evidence type="ECO:0000256" key="1">
    <source>
        <dbReference type="ARBA" id="ARBA00022574"/>
    </source>
</evidence>
<feature type="compositionally biased region" description="Polar residues" evidence="4">
    <location>
        <begin position="1003"/>
        <end position="1018"/>
    </location>
</feature>
<dbReference type="InterPro" id="IPR031570">
    <property type="entry name" value="NBEA/BDCP_DUF4704"/>
</dbReference>
<dbReference type="GeneTree" id="ENSGT00940000155041"/>
<dbReference type="SUPFAM" id="SSF48371">
    <property type="entry name" value="ARM repeat"/>
    <property type="match status" value="1"/>
</dbReference>
<dbReference type="SUPFAM" id="SSF50729">
    <property type="entry name" value="PH domain-like"/>
    <property type="match status" value="1"/>
</dbReference>
<dbReference type="SMART" id="SM01026">
    <property type="entry name" value="Beach"/>
    <property type="match status" value="1"/>
</dbReference>
<dbReference type="InterPro" id="IPR036372">
    <property type="entry name" value="BEACH_dom_sf"/>
</dbReference>
<dbReference type="SUPFAM" id="SSF49899">
    <property type="entry name" value="Concanavalin A-like lectins/glucanases"/>
    <property type="match status" value="1"/>
</dbReference>